<keyword evidence="11 13" id="KW-0539">Nucleus</keyword>
<evidence type="ECO:0000256" key="3">
    <source>
        <dbReference type="ARBA" id="ARBA00008323"/>
    </source>
</evidence>
<evidence type="ECO:0000256" key="8">
    <source>
        <dbReference type="ARBA" id="ARBA00022932"/>
    </source>
</evidence>
<dbReference type="PANTHER" id="PTHR11276:SF41">
    <property type="entry name" value="DNA POLYMERASE LAMBDA"/>
    <property type="match status" value="1"/>
</dbReference>
<dbReference type="EMBL" id="JAJJMB010000061">
    <property type="protein sequence ID" value="KAI3963341.1"/>
    <property type="molecule type" value="Genomic_DNA"/>
</dbReference>
<dbReference type="InterPro" id="IPR037160">
    <property type="entry name" value="DNA_Pol_thumb_sf"/>
</dbReference>
<dbReference type="SMART" id="SM00483">
    <property type="entry name" value="POLXc"/>
    <property type="match status" value="1"/>
</dbReference>
<evidence type="ECO:0000256" key="7">
    <source>
        <dbReference type="ARBA" id="ARBA00022763"/>
    </source>
</evidence>
<dbReference type="PRINTS" id="PR00869">
    <property type="entry name" value="DNAPOLX"/>
</dbReference>
<evidence type="ECO:0000256" key="10">
    <source>
        <dbReference type="ARBA" id="ARBA00023239"/>
    </source>
</evidence>
<dbReference type="InterPro" id="IPR002054">
    <property type="entry name" value="DNA-dir_DNA_pol_X"/>
</dbReference>
<dbReference type="Gene3D" id="1.10.150.110">
    <property type="entry name" value="DNA polymerase beta, N-terminal domain-like"/>
    <property type="match status" value="1"/>
</dbReference>
<keyword evidence="6" id="KW-0479">Metal-binding</keyword>
<keyword evidence="5 13" id="KW-0548">Nucleotidyltransferase</keyword>
<keyword evidence="9 13" id="KW-0234">DNA repair</keyword>
<dbReference type="Gene3D" id="3.30.210.10">
    <property type="entry name" value="DNA polymerase, thumb domain"/>
    <property type="match status" value="1"/>
</dbReference>
<evidence type="ECO:0000256" key="13">
    <source>
        <dbReference type="RuleBase" id="RU366014"/>
    </source>
</evidence>
<dbReference type="AlphaFoldDB" id="A0AAD4Y043"/>
<dbReference type="Gene3D" id="1.10.150.20">
    <property type="entry name" value="5' to 3' exonuclease, C-terminal subdomain"/>
    <property type="match status" value="1"/>
</dbReference>
<evidence type="ECO:0000256" key="6">
    <source>
        <dbReference type="ARBA" id="ARBA00022723"/>
    </source>
</evidence>
<keyword evidence="4 13" id="KW-0808">Transferase</keyword>
<dbReference type="InterPro" id="IPR019843">
    <property type="entry name" value="DNA_pol-X_BS"/>
</dbReference>
<accession>A0AAD4Y043</accession>
<dbReference type="FunFam" id="3.30.210.10:FF:000006">
    <property type="entry name" value="DNA polymerase"/>
    <property type="match status" value="1"/>
</dbReference>
<evidence type="ECO:0000256" key="9">
    <source>
        <dbReference type="ARBA" id="ARBA00023204"/>
    </source>
</evidence>
<reference evidence="16" key="1">
    <citation type="submission" date="2022-04" db="EMBL/GenBank/DDBJ databases">
        <title>A functionally conserved STORR gene fusion in Papaver species that diverged 16.8 million years ago.</title>
        <authorList>
            <person name="Catania T."/>
        </authorList>
    </citation>
    <scope>NUCLEOTIDE SEQUENCE</scope>
    <source>
        <strain evidence="16">S-188037</strain>
    </source>
</reference>
<dbReference type="SUPFAM" id="SSF52113">
    <property type="entry name" value="BRCT domain"/>
    <property type="match status" value="1"/>
</dbReference>
<dbReference type="Pfam" id="PF14792">
    <property type="entry name" value="DNA_pol_B_palm"/>
    <property type="match status" value="1"/>
</dbReference>
<comment type="similarity">
    <text evidence="3 13">Belongs to the DNA polymerase type-X family.</text>
</comment>
<dbReference type="PRINTS" id="PR00870">
    <property type="entry name" value="DNAPOLXBETA"/>
</dbReference>
<keyword evidence="10" id="KW-0456">Lyase</keyword>
<evidence type="ECO:0000259" key="15">
    <source>
        <dbReference type="PROSITE" id="PS50172"/>
    </source>
</evidence>
<dbReference type="InterPro" id="IPR018944">
    <property type="entry name" value="DNA_pol_lambd_fingers_domain"/>
</dbReference>
<comment type="function">
    <text evidence="13">DNA polymerase that functions in several pathways of DNA repair. Involved in base excision repair (BER) responsible for repair of lesions that give rise to abasic (AP) sites in DNA. Also contributes to DNA double-strand break repair by non-homologous end joining and homologous recombination. Has both template-dependent and template-independent (terminal transferase) DNA polymerase activities. Has also a 5'-deoxyribose-5-phosphate lyase (dRP lyase) activity.</text>
</comment>
<dbReference type="InterPro" id="IPR029398">
    <property type="entry name" value="PolB_thumb"/>
</dbReference>
<dbReference type="InterPro" id="IPR022312">
    <property type="entry name" value="DNA_pol_X"/>
</dbReference>
<evidence type="ECO:0000256" key="11">
    <source>
        <dbReference type="ARBA" id="ARBA00023242"/>
    </source>
</evidence>
<dbReference type="PROSITE" id="PS50172">
    <property type="entry name" value="BRCT"/>
    <property type="match status" value="1"/>
</dbReference>
<evidence type="ECO:0000256" key="2">
    <source>
        <dbReference type="ARBA" id="ARBA00004123"/>
    </source>
</evidence>
<evidence type="ECO:0000256" key="12">
    <source>
        <dbReference type="ARBA" id="ARBA00049244"/>
    </source>
</evidence>
<feature type="region of interest" description="Disordered" evidence="14">
    <location>
        <begin position="1"/>
        <end position="22"/>
    </location>
</feature>
<evidence type="ECO:0000256" key="5">
    <source>
        <dbReference type="ARBA" id="ARBA00022695"/>
    </source>
</evidence>
<dbReference type="Proteomes" id="UP001202328">
    <property type="component" value="Unassembled WGS sequence"/>
</dbReference>
<dbReference type="Pfam" id="PF14716">
    <property type="entry name" value="HHH_8"/>
    <property type="match status" value="1"/>
</dbReference>
<dbReference type="Pfam" id="PF10391">
    <property type="entry name" value="DNA_pol_lambd_f"/>
    <property type="match status" value="1"/>
</dbReference>
<dbReference type="EC" id="2.7.7.7" evidence="13"/>
<gene>
    <name evidence="16" type="ORF">MKW98_022763</name>
</gene>
<comment type="catalytic activity">
    <reaction evidence="12 13">
        <text>DNA(n) + a 2'-deoxyribonucleoside 5'-triphosphate = DNA(n+1) + diphosphate</text>
        <dbReference type="Rhea" id="RHEA:22508"/>
        <dbReference type="Rhea" id="RHEA-COMP:17339"/>
        <dbReference type="Rhea" id="RHEA-COMP:17340"/>
        <dbReference type="ChEBI" id="CHEBI:33019"/>
        <dbReference type="ChEBI" id="CHEBI:61560"/>
        <dbReference type="ChEBI" id="CHEBI:173112"/>
        <dbReference type="EC" id="2.7.7.7"/>
    </reaction>
</comment>
<dbReference type="PROSITE" id="PS00522">
    <property type="entry name" value="DNA_POLYMERASE_X"/>
    <property type="match status" value="1"/>
</dbReference>
<evidence type="ECO:0000256" key="4">
    <source>
        <dbReference type="ARBA" id="ARBA00022679"/>
    </source>
</evidence>
<dbReference type="InterPro" id="IPR036420">
    <property type="entry name" value="BRCT_dom_sf"/>
</dbReference>
<protein>
    <recommendedName>
        <fullName evidence="13">DNA polymerase</fullName>
        <ecNumber evidence="13">2.7.7.7</ecNumber>
    </recommendedName>
</protein>
<dbReference type="FunFam" id="3.30.460.10:FF:000029">
    <property type="entry name" value="DNA polymerase"/>
    <property type="match status" value="1"/>
</dbReference>
<comment type="cofactor">
    <cofactor evidence="1">
        <name>Mn(2+)</name>
        <dbReference type="ChEBI" id="CHEBI:29035"/>
    </cofactor>
</comment>
<dbReference type="Pfam" id="PF00533">
    <property type="entry name" value="BRCT"/>
    <property type="match status" value="1"/>
</dbReference>
<sequence length="534" mass="60145">MAPKRATTPKKRLTSAVDQESVGDDGGSVGGLFHGLIFFLVDIGVQPRRLQIWKQKLVQMEGTVEDQFSKRVTHILAMNSKALLEKVCKESLMRFKGSVLLYQWLEESLKLGEKVSEELYSLKTEAEGDYESPKLIDHVRNKSEGSQSDDNESPRDKKARHSLEHASVSPAVSNESDGVKTRDGTDNSGGDSNKDVSLPYAPPDLNRNITEIFGKLINIYRALGEDRRSFSYYKAIPVIEKLPFKIESVDQVKHLPTIGKSMQDHIHEIVTTGKLSKLEHFETDEKVRTINLFGEVWGVGPATALKLYEKGHRTLNDLKNEDSLTHSQRVGLEYFEDIKKRIPRNEVQDMEHLLQKAGEEVLPGVSVVCGGSFRRGKATCGDMDIVITHPDGTSHKGFLAKFVKHLKDLNFLREDLIFSTHSEEGTDSGVDTYFGLCTYPGRETRHRIDLKVYPRDIYAFGLIAWTGNDVLNRRLRIIAESKGYRLDDTGLFLATQGSDGKKGARATKSLSLYTEKEVFDFLGFSWLEPHERNL</sequence>
<dbReference type="GO" id="GO:0046872">
    <property type="term" value="F:metal ion binding"/>
    <property type="evidence" value="ECO:0007669"/>
    <property type="project" value="UniProtKB-UniRule"/>
</dbReference>
<dbReference type="GO" id="GO:0006303">
    <property type="term" value="P:double-strand break repair via nonhomologous end joining"/>
    <property type="evidence" value="ECO:0007669"/>
    <property type="project" value="TreeGrafter"/>
</dbReference>
<dbReference type="InterPro" id="IPR010996">
    <property type="entry name" value="HHH_MUS81"/>
</dbReference>
<dbReference type="Gene3D" id="3.40.50.10190">
    <property type="entry name" value="BRCT domain"/>
    <property type="match status" value="1"/>
</dbReference>
<feature type="domain" description="BRCT" evidence="15">
    <location>
        <begin position="28"/>
        <end position="122"/>
    </location>
</feature>
<dbReference type="InterPro" id="IPR001357">
    <property type="entry name" value="BRCT_dom"/>
</dbReference>
<comment type="subcellular location">
    <subcellularLocation>
        <location evidence="2 13">Nucleus</location>
    </subcellularLocation>
</comment>
<evidence type="ECO:0000256" key="1">
    <source>
        <dbReference type="ARBA" id="ARBA00001936"/>
    </source>
</evidence>
<comment type="caution">
    <text evidence="16">The sequence shown here is derived from an EMBL/GenBank/DDBJ whole genome shotgun (WGS) entry which is preliminary data.</text>
</comment>
<dbReference type="FunFam" id="1.10.150.20:FF:000010">
    <property type="entry name" value="DNA polymerase lambda"/>
    <property type="match status" value="1"/>
</dbReference>
<dbReference type="Pfam" id="PF14791">
    <property type="entry name" value="DNA_pol_B_thumb"/>
    <property type="match status" value="1"/>
</dbReference>
<dbReference type="Gene3D" id="3.30.460.10">
    <property type="entry name" value="Beta Polymerase, domain 2"/>
    <property type="match status" value="1"/>
</dbReference>
<dbReference type="InterPro" id="IPR028207">
    <property type="entry name" value="DNA_pol_B_palm_palm"/>
</dbReference>
<dbReference type="InterPro" id="IPR043519">
    <property type="entry name" value="NT_sf"/>
</dbReference>
<name>A0AAD4Y043_9MAGN</name>
<feature type="compositionally biased region" description="Basic and acidic residues" evidence="14">
    <location>
        <begin position="152"/>
        <end position="164"/>
    </location>
</feature>
<dbReference type="SUPFAM" id="SSF81585">
    <property type="entry name" value="PsbU/PolX domain-like"/>
    <property type="match status" value="1"/>
</dbReference>
<evidence type="ECO:0000313" key="17">
    <source>
        <dbReference type="Proteomes" id="UP001202328"/>
    </source>
</evidence>
<organism evidence="16 17">
    <name type="scientific">Papaver atlanticum</name>
    <dbReference type="NCBI Taxonomy" id="357466"/>
    <lineage>
        <taxon>Eukaryota</taxon>
        <taxon>Viridiplantae</taxon>
        <taxon>Streptophyta</taxon>
        <taxon>Embryophyta</taxon>
        <taxon>Tracheophyta</taxon>
        <taxon>Spermatophyta</taxon>
        <taxon>Magnoliopsida</taxon>
        <taxon>Ranunculales</taxon>
        <taxon>Papaveraceae</taxon>
        <taxon>Papaveroideae</taxon>
        <taxon>Papaver</taxon>
    </lineage>
</organism>
<dbReference type="GO" id="GO:0003677">
    <property type="term" value="F:DNA binding"/>
    <property type="evidence" value="ECO:0007669"/>
    <property type="project" value="UniProtKB-UniRule"/>
</dbReference>
<evidence type="ECO:0000313" key="16">
    <source>
        <dbReference type="EMBL" id="KAI3963341.1"/>
    </source>
</evidence>
<evidence type="ECO:0000256" key="14">
    <source>
        <dbReference type="SAM" id="MobiDB-lite"/>
    </source>
</evidence>
<proteinExistence type="inferred from homology"/>
<dbReference type="GO" id="GO:0003887">
    <property type="term" value="F:DNA-directed DNA polymerase activity"/>
    <property type="evidence" value="ECO:0007669"/>
    <property type="project" value="UniProtKB-UniRule"/>
</dbReference>
<dbReference type="GO" id="GO:0005634">
    <property type="term" value="C:nucleus"/>
    <property type="evidence" value="ECO:0007669"/>
    <property type="project" value="UniProtKB-SubCell"/>
</dbReference>
<dbReference type="InterPro" id="IPR002008">
    <property type="entry name" value="DNA_pol_X_beta-like"/>
</dbReference>
<feature type="compositionally biased region" description="Basic and acidic residues" evidence="14">
    <location>
        <begin position="131"/>
        <end position="143"/>
    </location>
</feature>
<dbReference type="SUPFAM" id="SSF81301">
    <property type="entry name" value="Nucleotidyltransferase"/>
    <property type="match status" value="1"/>
</dbReference>
<keyword evidence="7 13" id="KW-0227">DNA damage</keyword>
<dbReference type="PANTHER" id="PTHR11276">
    <property type="entry name" value="DNA POLYMERASE TYPE-X FAMILY MEMBER"/>
    <property type="match status" value="1"/>
</dbReference>
<keyword evidence="17" id="KW-1185">Reference proteome</keyword>
<feature type="region of interest" description="Disordered" evidence="14">
    <location>
        <begin position="131"/>
        <end position="201"/>
    </location>
</feature>
<keyword evidence="8 13" id="KW-0239">DNA-directed DNA polymerase</keyword>
<dbReference type="SUPFAM" id="SSF47802">
    <property type="entry name" value="DNA polymerase beta, N-terminal domain-like"/>
    <property type="match status" value="1"/>
</dbReference>
<dbReference type="FunFam" id="1.10.150.110:FF:000006">
    <property type="entry name" value="DNA polymerase"/>
    <property type="match status" value="1"/>
</dbReference>
<dbReference type="CDD" id="cd00141">
    <property type="entry name" value="NT_POLXc"/>
    <property type="match status" value="1"/>
</dbReference>
<dbReference type="InterPro" id="IPR027421">
    <property type="entry name" value="DNA_pol_lamdba_lyase_dom_sf"/>
</dbReference>
<dbReference type="GO" id="GO:0016829">
    <property type="term" value="F:lyase activity"/>
    <property type="evidence" value="ECO:0007669"/>
    <property type="project" value="UniProtKB-KW"/>
</dbReference>